<proteinExistence type="predicted"/>
<evidence type="ECO:0000313" key="2">
    <source>
        <dbReference type="EMBL" id="QJA85119.1"/>
    </source>
</evidence>
<keyword evidence="1" id="KW-0812">Transmembrane</keyword>
<protein>
    <submittedName>
        <fullName evidence="2">Uncharacterized protein</fullName>
    </submittedName>
</protein>
<reference evidence="2" key="1">
    <citation type="submission" date="2020-03" db="EMBL/GenBank/DDBJ databases">
        <title>The deep terrestrial virosphere.</title>
        <authorList>
            <person name="Holmfeldt K."/>
            <person name="Nilsson E."/>
            <person name="Simone D."/>
            <person name="Lopez-Fernandez M."/>
            <person name="Wu X."/>
            <person name="de Brujin I."/>
            <person name="Lundin D."/>
            <person name="Andersson A."/>
            <person name="Bertilsson S."/>
            <person name="Dopson M."/>
        </authorList>
    </citation>
    <scope>NUCLEOTIDE SEQUENCE</scope>
    <source>
        <strain evidence="2">MM415B02273</strain>
    </source>
</reference>
<gene>
    <name evidence="2" type="ORF">MM415B02273_0018</name>
</gene>
<organism evidence="2">
    <name type="scientific">viral metagenome</name>
    <dbReference type="NCBI Taxonomy" id="1070528"/>
    <lineage>
        <taxon>unclassified sequences</taxon>
        <taxon>metagenomes</taxon>
        <taxon>organismal metagenomes</taxon>
    </lineage>
</organism>
<accession>A0A6M3KSV8</accession>
<name>A0A6M3KSV8_9ZZZZ</name>
<feature type="transmembrane region" description="Helical" evidence="1">
    <location>
        <begin position="12"/>
        <end position="31"/>
    </location>
</feature>
<keyword evidence="1" id="KW-0472">Membrane</keyword>
<keyword evidence="1" id="KW-1133">Transmembrane helix</keyword>
<evidence type="ECO:0000256" key="1">
    <source>
        <dbReference type="SAM" id="Phobius"/>
    </source>
</evidence>
<dbReference type="AlphaFoldDB" id="A0A6M3KSV8"/>
<dbReference type="EMBL" id="MT142555">
    <property type="protein sequence ID" value="QJA85119.1"/>
    <property type="molecule type" value="Genomic_DNA"/>
</dbReference>
<sequence>MCFEGEEIVGYIIGLIGVWILQDAVASIMFYPTEKWKWNHLVRLIRAVEGVALIVIGGLL</sequence>